<name>A0A9W9R3S6_PENBR</name>
<feature type="repeat" description="ANK" evidence="4">
    <location>
        <begin position="1313"/>
        <end position="1345"/>
    </location>
</feature>
<dbReference type="InterPro" id="IPR036770">
    <property type="entry name" value="Ankyrin_rpt-contain_sf"/>
</dbReference>
<feature type="region of interest" description="Disordered" evidence="5">
    <location>
        <begin position="425"/>
        <end position="455"/>
    </location>
</feature>
<evidence type="ECO:0000256" key="1">
    <source>
        <dbReference type="ARBA" id="ARBA00012210"/>
    </source>
</evidence>
<dbReference type="SMART" id="SM00248">
    <property type="entry name" value="ANK"/>
    <property type="match status" value="19"/>
</dbReference>
<dbReference type="Gene3D" id="1.25.40.20">
    <property type="entry name" value="Ankyrin repeat-containing domain"/>
    <property type="match status" value="7"/>
</dbReference>
<feature type="repeat" description="ANK" evidence="4">
    <location>
        <begin position="1247"/>
        <end position="1279"/>
    </location>
</feature>
<evidence type="ECO:0000256" key="6">
    <source>
        <dbReference type="SAM" id="Phobius"/>
    </source>
</evidence>
<proteinExistence type="predicted"/>
<feature type="repeat" description="ANK" evidence="4">
    <location>
        <begin position="1507"/>
        <end position="1539"/>
    </location>
</feature>
<dbReference type="Pfam" id="PF00023">
    <property type="entry name" value="Ank"/>
    <property type="match status" value="4"/>
</dbReference>
<comment type="caution">
    <text evidence="7">The sequence shown here is derived from an EMBL/GenBank/DDBJ whole genome shotgun (WGS) entry which is preliminary data.</text>
</comment>
<feature type="repeat" description="ANK" evidence="4">
    <location>
        <begin position="1017"/>
        <end position="1049"/>
    </location>
</feature>
<evidence type="ECO:0000313" key="7">
    <source>
        <dbReference type="EMBL" id="KAJ5353075.1"/>
    </source>
</evidence>
<dbReference type="SUPFAM" id="SSF48403">
    <property type="entry name" value="Ankyrin repeat"/>
    <property type="match status" value="2"/>
</dbReference>
<dbReference type="Proteomes" id="UP001147695">
    <property type="component" value="Unassembled WGS sequence"/>
</dbReference>
<feature type="repeat" description="ANK" evidence="4">
    <location>
        <begin position="1345"/>
        <end position="1377"/>
    </location>
</feature>
<dbReference type="EMBL" id="JAPZBQ010000001">
    <property type="protein sequence ID" value="KAJ5353075.1"/>
    <property type="molecule type" value="Genomic_DNA"/>
</dbReference>
<dbReference type="PROSITE" id="PS50297">
    <property type="entry name" value="ANK_REP_REGION"/>
    <property type="match status" value="11"/>
</dbReference>
<accession>A0A9W9R3S6</accession>
<feature type="transmembrane region" description="Helical" evidence="6">
    <location>
        <begin position="210"/>
        <end position="233"/>
    </location>
</feature>
<dbReference type="GO" id="GO:0019706">
    <property type="term" value="F:protein-cysteine S-palmitoyltransferase activity"/>
    <property type="evidence" value="ECO:0007669"/>
    <property type="project" value="UniProtKB-EC"/>
</dbReference>
<reference evidence="7" key="2">
    <citation type="journal article" date="2023" name="IMA Fungus">
        <title>Comparative genomic study of the Penicillium genus elucidates a diverse pangenome and 15 lateral gene transfer events.</title>
        <authorList>
            <person name="Petersen C."/>
            <person name="Sorensen T."/>
            <person name="Nielsen M.R."/>
            <person name="Sondergaard T.E."/>
            <person name="Sorensen J.L."/>
            <person name="Fitzpatrick D.A."/>
            <person name="Frisvad J.C."/>
            <person name="Nielsen K.L."/>
        </authorList>
    </citation>
    <scope>NUCLEOTIDE SEQUENCE</scope>
    <source>
        <strain evidence="7">IBT 35673</strain>
    </source>
</reference>
<feature type="repeat" description="ANK" evidence="4">
    <location>
        <begin position="1540"/>
        <end position="1572"/>
    </location>
</feature>
<feature type="repeat" description="ANK" evidence="4">
    <location>
        <begin position="1119"/>
        <end position="1140"/>
    </location>
</feature>
<keyword evidence="2" id="KW-0677">Repeat</keyword>
<dbReference type="PANTHER" id="PTHR24161:SF85">
    <property type="entry name" value="PALMITOYLTRANSFERASE HIP14"/>
    <property type="match status" value="1"/>
</dbReference>
<feature type="repeat" description="ANK" evidence="4">
    <location>
        <begin position="1408"/>
        <end position="1440"/>
    </location>
</feature>
<protein>
    <recommendedName>
        <fullName evidence="1">protein S-acyltransferase</fullName>
        <ecNumber evidence="1">2.3.1.225</ecNumber>
    </recommendedName>
</protein>
<dbReference type="EC" id="2.3.1.225" evidence="1"/>
<keyword evidence="6" id="KW-0812">Transmembrane</keyword>
<feature type="repeat" description="ANK" evidence="4">
    <location>
        <begin position="1375"/>
        <end position="1407"/>
    </location>
</feature>
<feature type="transmembrane region" description="Helical" evidence="6">
    <location>
        <begin position="333"/>
        <end position="350"/>
    </location>
</feature>
<organism evidence="7 8">
    <name type="scientific">Penicillium brevicompactum</name>
    <dbReference type="NCBI Taxonomy" id="5074"/>
    <lineage>
        <taxon>Eukaryota</taxon>
        <taxon>Fungi</taxon>
        <taxon>Dikarya</taxon>
        <taxon>Ascomycota</taxon>
        <taxon>Pezizomycotina</taxon>
        <taxon>Eurotiomycetes</taxon>
        <taxon>Eurotiomycetidae</taxon>
        <taxon>Eurotiales</taxon>
        <taxon>Aspergillaceae</taxon>
        <taxon>Penicillium</taxon>
    </lineage>
</organism>
<evidence type="ECO:0000256" key="2">
    <source>
        <dbReference type="ARBA" id="ARBA00022737"/>
    </source>
</evidence>
<reference evidence="7" key="1">
    <citation type="submission" date="2022-12" db="EMBL/GenBank/DDBJ databases">
        <authorList>
            <person name="Petersen C."/>
        </authorList>
    </citation>
    <scope>NUCLEOTIDE SEQUENCE</scope>
    <source>
        <strain evidence="7">IBT 35673</strain>
    </source>
</reference>
<dbReference type="PRINTS" id="PR01415">
    <property type="entry name" value="ANKYRIN"/>
</dbReference>
<feature type="transmembrane region" description="Helical" evidence="6">
    <location>
        <begin position="245"/>
        <end position="269"/>
    </location>
</feature>
<keyword evidence="3 4" id="KW-0040">ANK repeat</keyword>
<feature type="transmembrane region" description="Helical" evidence="6">
    <location>
        <begin position="49"/>
        <end position="69"/>
    </location>
</feature>
<evidence type="ECO:0000256" key="4">
    <source>
        <dbReference type="PROSITE-ProRule" id="PRU00023"/>
    </source>
</evidence>
<keyword evidence="6" id="KW-0472">Membrane</keyword>
<feature type="repeat" description="ANK" evidence="4">
    <location>
        <begin position="1441"/>
        <end position="1473"/>
    </location>
</feature>
<feature type="repeat" description="ANK" evidence="4">
    <location>
        <begin position="1474"/>
        <end position="1506"/>
    </location>
</feature>
<keyword evidence="6" id="KW-1133">Transmembrane helix</keyword>
<evidence type="ECO:0000256" key="3">
    <source>
        <dbReference type="ARBA" id="ARBA00023043"/>
    </source>
</evidence>
<evidence type="ECO:0000313" key="8">
    <source>
        <dbReference type="Proteomes" id="UP001147695"/>
    </source>
</evidence>
<feature type="repeat" description="ANK" evidence="4">
    <location>
        <begin position="1573"/>
        <end position="1605"/>
    </location>
</feature>
<evidence type="ECO:0000256" key="5">
    <source>
        <dbReference type="SAM" id="MobiDB-lite"/>
    </source>
</evidence>
<feature type="compositionally biased region" description="Low complexity" evidence="5">
    <location>
        <begin position="434"/>
        <end position="450"/>
    </location>
</feature>
<dbReference type="InterPro" id="IPR002110">
    <property type="entry name" value="Ankyrin_rpt"/>
</dbReference>
<gene>
    <name evidence="7" type="ORF">N7452_002049</name>
</gene>
<dbReference type="PROSITE" id="PS50088">
    <property type="entry name" value="ANK_REPEAT"/>
    <property type="match status" value="14"/>
</dbReference>
<dbReference type="Pfam" id="PF12796">
    <property type="entry name" value="Ank_2"/>
    <property type="match status" value="6"/>
</dbReference>
<feature type="repeat" description="ANK" evidence="4">
    <location>
        <begin position="1215"/>
        <end position="1239"/>
    </location>
</feature>
<feature type="repeat" description="ANK" evidence="4">
    <location>
        <begin position="1280"/>
        <end position="1312"/>
    </location>
</feature>
<sequence>MLVILPVANAGGWEDFSNNLATDLAPFLSLFGEQITQQYLSESISKIDYFIFAMAPMGILTGVVSAIRVRGTPSLRAFIGRAQEGAGNAEAELCTSTSRDVCELYNNGGIARVFGRPKMLEIIHDPDHDFDNPPNEKAGIYTFHEYVTEKPNTPWEEKEKIEKHSTTCKIKQHDVESKITEQLSPPPPTFAPNLSLNIGIKKQPDYVFKLIAAGGLSLQAGVLAFAGFATYYLKWGNDDKPPEPYACPLMIIGTFLVCGGMYHCAFLIGQSTRKDIWTRKKNHADISSMYWVQPGGQIVGDQTFDAFCYTDRGNPLQTYMTSKRDMGSNEPRLGIWIAIGTTISGFILQFTGLRGIHSAVIIAQLGAIIIMSIARAALRMQRLEPSDNSFAGFPDEVLGHELDWLAMRIGRDTIERDIEGLYKDTENAMDGDNKSPLTSLSSSQPPLKSTFSRPSSNVQRRHFWRIDNAIDARRPSIQFSTPMHPHNAAATLLAYRTRLAALTDSSTLSATSTREFKTEMVEVRTESRKLGGLVEATFREILSKATIKKDWIAKMNGSQSIFWSISCSLSDAASIDMKKHVIYIELVREDPSVKGSPWIIKDQRMLEGILGLWAWSLKSDPAIEVQDPDTGLTKSLASNVQARRVISSDQMNQSDLGMWLGEDINNITKYDINGLTKHKTNQNQQRMPFDSNSAHDASEVWRKIENAGEKFNNKMHPTIQSREQLFRFFGWNAANISRDRCSIQSYIWSAPVKGSLVSACAQEVFVSFLVGVLDIVEDFGPVNVLEGETFRLENRLLTDILGLFTEMGLGSRQEALVCLVPLMIPCLEVPSAEGALVAARNAATQHRRCEDWKKAEKLLRWAWNICTHSGSSCETMGVEFQGHIPLSGKELDRQATVALCELYRWALIEGNQRAFGQSGISWLNEQKSSQSVSTCETIDRYVFVAENIAQHLPSDSDLVAMEKKSLITALLFVTCPVSQTERTQKGNALCLAAQHGWNEVVFALLELKIEPDFQDAEGRTAFSYAAENGNVIVVRECLKWGSFPDLRDSKQRTALSHAAEAGADLVTKLLLKDIRVSPDQRDWHERMPLHWAAMNGHSTIIEQLWETPNSVSLEAKDKDGLTPLLLAAVNGHVSTVQWLLAKVDPEIKDPSGRTPLSWAAANGHDTTVECLLAKADPNAQDPSGRTPLSWAAANGHDTTVEFLIAKADPNAQDPSGRTPLSWAAGNGHVSTVEHLLTKGQLNMKDNFGQTPLFWAAKHGRRSIVELLLFNNTDPSVRTNDGDTPLSLAAENGHGLIVETLLAKNCDPNTVNQSGYTPLHQAGRNGHESIVNSLLASNAHPELSPLYRTPLSDAAKNGHLAVVKSLLASNAHPDRNDGTPLSDAAQNGHLAVVKCLLASKADPNSRNFSKSTPLLWASRRGHVPVVACLLASKADPNIKGENEITPILWAAKNGHHLVIECLLTSNADPNTRDDHGRSPLFWAALEGHRSAVECLLANGIDPNTKDNFGRTPLMGAAKNGHWAVVQCLLANGADPNISDESGNTPLCLGAEDGSLPVVKPLVENNASVNTCNDSGDTPVLLAAKGMYGYIVDYLIANNADLNISNKSGETPLSWAKHWHESPTVKKIEEAIREKALNAGG</sequence>
<dbReference type="PANTHER" id="PTHR24161">
    <property type="entry name" value="ANK_REP_REGION DOMAIN-CONTAINING PROTEIN-RELATED"/>
    <property type="match status" value="1"/>
</dbReference>